<keyword evidence="5" id="KW-0175">Coiled coil</keyword>
<feature type="transmembrane region" description="Helical" evidence="6">
    <location>
        <begin position="12"/>
        <end position="31"/>
    </location>
</feature>
<evidence type="ECO:0000259" key="8">
    <source>
        <dbReference type="Pfam" id="PF25963"/>
    </source>
</evidence>
<evidence type="ECO:0000256" key="4">
    <source>
        <dbReference type="ARBA" id="ARBA00023136"/>
    </source>
</evidence>
<evidence type="ECO:0000256" key="5">
    <source>
        <dbReference type="SAM" id="Coils"/>
    </source>
</evidence>
<feature type="domain" description="Multidrug resistance protein MdtA-like barrel-sandwich hybrid" evidence="7">
    <location>
        <begin position="55"/>
        <end position="248"/>
    </location>
</feature>
<reference evidence="9 10" key="1">
    <citation type="submission" date="2020-08" db="EMBL/GenBank/DDBJ databases">
        <title>Genomic Encyclopedia of Type Strains, Phase IV (KMG-IV): sequencing the most valuable type-strain genomes for metagenomic binning, comparative biology and taxonomic classification.</title>
        <authorList>
            <person name="Goeker M."/>
        </authorList>
    </citation>
    <scope>NUCLEOTIDE SEQUENCE [LARGE SCALE GENOMIC DNA]</scope>
    <source>
        <strain evidence="9 10">DSM 17976</strain>
    </source>
</reference>
<dbReference type="RefSeq" id="WP_183977703.1">
    <property type="nucleotide sequence ID" value="NZ_JACIBY010000011.1"/>
</dbReference>
<comment type="subcellular location">
    <subcellularLocation>
        <location evidence="1">Membrane</location>
        <topology evidence="1">Single-pass membrane protein</topology>
    </subcellularLocation>
</comment>
<keyword evidence="10" id="KW-1185">Reference proteome</keyword>
<dbReference type="GO" id="GO:0016020">
    <property type="term" value="C:membrane"/>
    <property type="evidence" value="ECO:0007669"/>
    <property type="project" value="UniProtKB-SubCell"/>
</dbReference>
<comment type="caution">
    <text evidence="9">The sequence shown here is derived from an EMBL/GenBank/DDBJ whole genome shotgun (WGS) entry which is preliminary data.</text>
</comment>
<dbReference type="SUPFAM" id="SSF111369">
    <property type="entry name" value="HlyD-like secretion proteins"/>
    <property type="match status" value="2"/>
</dbReference>
<protein>
    <submittedName>
        <fullName evidence="9">Membrane fusion protein (Multidrug efflux system)</fullName>
    </submittedName>
</protein>
<evidence type="ECO:0000313" key="9">
    <source>
        <dbReference type="EMBL" id="MBB3840621.1"/>
    </source>
</evidence>
<dbReference type="AlphaFoldDB" id="A0A7W5ZPK3"/>
<dbReference type="Gene3D" id="2.40.30.170">
    <property type="match status" value="1"/>
</dbReference>
<evidence type="ECO:0000256" key="3">
    <source>
        <dbReference type="ARBA" id="ARBA00022989"/>
    </source>
</evidence>
<dbReference type="Proteomes" id="UP000541352">
    <property type="component" value="Unassembled WGS sequence"/>
</dbReference>
<proteinExistence type="predicted"/>
<evidence type="ECO:0000256" key="2">
    <source>
        <dbReference type="ARBA" id="ARBA00022692"/>
    </source>
</evidence>
<name>A0A7W5ZPK3_9BACT</name>
<dbReference type="PANTHER" id="PTHR30386:SF26">
    <property type="entry name" value="TRANSPORT PROTEIN COMB"/>
    <property type="match status" value="1"/>
</dbReference>
<evidence type="ECO:0000259" key="7">
    <source>
        <dbReference type="Pfam" id="PF25917"/>
    </source>
</evidence>
<gene>
    <name evidence="9" type="ORF">FHS57_004641</name>
</gene>
<dbReference type="InterPro" id="IPR058634">
    <property type="entry name" value="AaeA-lik-b-barrel"/>
</dbReference>
<dbReference type="GO" id="GO:0055085">
    <property type="term" value="P:transmembrane transport"/>
    <property type="evidence" value="ECO:0007669"/>
    <property type="project" value="InterPro"/>
</dbReference>
<accession>A0A7W5ZPK3</accession>
<feature type="domain" description="p-hydroxybenzoic acid efflux pump subunit AaeA-like beta-barrel" evidence="8">
    <location>
        <begin position="253"/>
        <end position="345"/>
    </location>
</feature>
<dbReference type="InterPro" id="IPR050739">
    <property type="entry name" value="MFP"/>
</dbReference>
<dbReference type="InterPro" id="IPR058625">
    <property type="entry name" value="MdtA-like_BSH"/>
</dbReference>
<dbReference type="Pfam" id="PF25917">
    <property type="entry name" value="BSH_RND"/>
    <property type="match status" value="1"/>
</dbReference>
<sequence length="348" mass="38165">MDTTSSKSPFKKLLPFAVVLAVLGVGSFYGFQSYRYNQTYETTDNAQIETKNSPVLARVAGYVLESNVEDYKSVRANDRLIEIDPQEYQIAVAQADADLQQAVADIETAKAALRNAQEAYKVTKANADVQASRKTKAAADLTRDKNLYEGGSTTKKVLDDSQANVEVQNRQYDAALAQVNQAKVAEGAAIATIKKMEAMVKVKQTVLDQAKLRLSYTHIDAPVSGKTGKINVAKGQYVQPGQNLFTIVNEAAYWVTANFKETQLEKMRVGQPVELKIDAYPTLKISGKIQTISDATGAKFSLLPPDNASGNFVKLTQRVPVKIEIEHPEQYKELLRAGLSVEVAVKVQ</sequence>
<dbReference type="Pfam" id="PF25963">
    <property type="entry name" value="Beta-barrel_AAEA"/>
    <property type="match status" value="1"/>
</dbReference>
<dbReference type="EMBL" id="JACIBY010000011">
    <property type="protein sequence ID" value="MBB3840621.1"/>
    <property type="molecule type" value="Genomic_DNA"/>
</dbReference>
<keyword evidence="4 6" id="KW-0472">Membrane</keyword>
<evidence type="ECO:0000256" key="6">
    <source>
        <dbReference type="SAM" id="Phobius"/>
    </source>
</evidence>
<dbReference type="Gene3D" id="2.40.50.100">
    <property type="match status" value="1"/>
</dbReference>
<dbReference type="PANTHER" id="PTHR30386">
    <property type="entry name" value="MEMBRANE FUSION SUBUNIT OF EMRAB-TOLC MULTIDRUG EFFLUX PUMP"/>
    <property type="match status" value="1"/>
</dbReference>
<keyword evidence="3 6" id="KW-1133">Transmembrane helix</keyword>
<evidence type="ECO:0000313" key="10">
    <source>
        <dbReference type="Proteomes" id="UP000541352"/>
    </source>
</evidence>
<feature type="coiled-coil region" evidence="5">
    <location>
        <begin position="92"/>
        <end position="126"/>
    </location>
</feature>
<organism evidence="9 10">
    <name type="scientific">Runella defluvii</name>
    <dbReference type="NCBI Taxonomy" id="370973"/>
    <lineage>
        <taxon>Bacteria</taxon>
        <taxon>Pseudomonadati</taxon>
        <taxon>Bacteroidota</taxon>
        <taxon>Cytophagia</taxon>
        <taxon>Cytophagales</taxon>
        <taxon>Spirosomataceae</taxon>
        <taxon>Runella</taxon>
    </lineage>
</organism>
<evidence type="ECO:0000256" key="1">
    <source>
        <dbReference type="ARBA" id="ARBA00004167"/>
    </source>
</evidence>
<keyword evidence="2 6" id="KW-0812">Transmembrane</keyword>
<dbReference type="Gene3D" id="1.10.287.470">
    <property type="entry name" value="Helix hairpin bin"/>
    <property type="match status" value="1"/>
</dbReference>